<evidence type="ECO:0000256" key="6">
    <source>
        <dbReference type="ARBA" id="ARBA00023004"/>
    </source>
</evidence>
<dbReference type="Pfam" id="PF04055">
    <property type="entry name" value="Radical_SAM"/>
    <property type="match status" value="1"/>
</dbReference>
<keyword evidence="9" id="KW-0004">4Fe-4S</keyword>
<dbReference type="PANTHER" id="PTHR13932:SF5">
    <property type="entry name" value="RADICAL S-ADENOSYL METHIONINE DOMAIN-CONTAINING PROTEIN 1, MITOCHONDRIAL"/>
    <property type="match status" value="1"/>
</dbReference>
<evidence type="ECO:0000256" key="5">
    <source>
        <dbReference type="ARBA" id="ARBA00022723"/>
    </source>
</evidence>
<keyword evidence="5 9" id="KW-0479">Metal-binding</keyword>
<dbReference type="Gene3D" id="3.20.20.70">
    <property type="entry name" value="Aldolase class I"/>
    <property type="match status" value="1"/>
</dbReference>
<keyword evidence="3 9" id="KW-0349">Heme</keyword>
<comment type="similarity">
    <text evidence="1">Belongs to the anaerobic coproporphyrinogen-III oxidase family. HemW subfamily.</text>
</comment>
<dbReference type="SFLD" id="SFLDF00562">
    <property type="entry name" value="HemN-like__clustered_with_heat"/>
    <property type="match status" value="1"/>
</dbReference>
<dbReference type="SFLD" id="SFLDG01082">
    <property type="entry name" value="B12-binding_domain_containing"/>
    <property type="match status" value="1"/>
</dbReference>
<dbReference type="PANTHER" id="PTHR13932">
    <property type="entry name" value="COPROPORPHYRINIGEN III OXIDASE"/>
    <property type="match status" value="1"/>
</dbReference>
<gene>
    <name evidence="11" type="primary">hemW_2</name>
    <name evidence="11" type="ORF">GCM10022254_36320</name>
</gene>
<keyword evidence="12" id="KW-1185">Reference proteome</keyword>
<keyword evidence="8 9" id="KW-0143">Chaperone</keyword>
<reference evidence="12" key="1">
    <citation type="journal article" date="2019" name="Int. J. Syst. Evol. Microbiol.">
        <title>The Global Catalogue of Microorganisms (GCM) 10K type strain sequencing project: providing services to taxonomists for standard genome sequencing and annotation.</title>
        <authorList>
            <consortium name="The Broad Institute Genomics Platform"/>
            <consortium name="The Broad Institute Genome Sequencing Center for Infectious Disease"/>
            <person name="Wu L."/>
            <person name="Ma J."/>
        </authorList>
    </citation>
    <scope>NUCLEOTIDE SEQUENCE [LARGE SCALE GENOMIC DNA]</scope>
    <source>
        <strain evidence="12">JCM 17440</strain>
    </source>
</reference>
<dbReference type="InterPro" id="IPR010723">
    <property type="entry name" value="HemN_C"/>
</dbReference>
<dbReference type="EMBL" id="BAABAS010000007">
    <property type="protein sequence ID" value="GAA4233573.1"/>
    <property type="molecule type" value="Genomic_DNA"/>
</dbReference>
<protein>
    <recommendedName>
        <fullName evidence="2 9">Heme chaperone HemW</fullName>
    </recommendedName>
</protein>
<evidence type="ECO:0000256" key="8">
    <source>
        <dbReference type="ARBA" id="ARBA00023186"/>
    </source>
</evidence>
<dbReference type="InterPro" id="IPR004559">
    <property type="entry name" value="HemW-like"/>
</dbReference>
<evidence type="ECO:0000259" key="10">
    <source>
        <dbReference type="PROSITE" id="PS51918"/>
    </source>
</evidence>
<evidence type="ECO:0000256" key="3">
    <source>
        <dbReference type="ARBA" id="ARBA00022617"/>
    </source>
</evidence>
<name>A0ABP8C4R5_9ACTN</name>
<comment type="caution">
    <text evidence="11">The sequence shown here is derived from an EMBL/GenBank/DDBJ whole genome shotgun (WGS) entry which is preliminary data.</text>
</comment>
<keyword evidence="7 9" id="KW-0411">Iron-sulfur</keyword>
<dbReference type="InterPro" id="IPR006638">
    <property type="entry name" value="Elp3/MiaA/NifB-like_rSAM"/>
</dbReference>
<sequence>MSIVVTNPYEKRERICVSHYPLPAEPPDPAAVPGLMSLDAPARRGGEKAMYIHIPFCDKICNFCPFNKQLMDEEKLNRYVTRLKREIDDYARTPLVSSFTFGSLAIGGGTPSCLSADQMHDLITHCRTVLRFGPEAEIGIEGNPSNFDAEKLAAAREAGGNRISFGVQTFNDDFASMLEIPQEPETSRLATRVARDAGYDNVGIDLIYNLPGQTLEQWRADVSEAIDWRYDHVTLFSLIIPPFTRLFSKIDKGRLDPPGEHDHEISMYRMAAQMLREAGYEQYSVYDFALPGKINKHAVLYFSDQADLLGAGAAAFGYLGGYMYVNKGPLTEYQEAVDRGDKPVLIGSPADRDEEMCGAMAKGLRLFSVRRPRFRELFGVDPTDVFGEKIERLADQGLLEVTDEEIRLTEDGVFWGNNVCREFFSARYAEIEAIPREVLARGRLMKAGQAPPRRIRD</sequence>
<dbReference type="InterPro" id="IPR034505">
    <property type="entry name" value="Coproporphyrinogen-III_oxidase"/>
</dbReference>
<feature type="domain" description="Radical SAM core" evidence="10">
    <location>
        <begin position="42"/>
        <end position="281"/>
    </location>
</feature>
<keyword evidence="6 9" id="KW-0408">Iron</keyword>
<dbReference type="SMART" id="SM00729">
    <property type="entry name" value="Elp3"/>
    <property type="match status" value="1"/>
</dbReference>
<evidence type="ECO:0000313" key="12">
    <source>
        <dbReference type="Proteomes" id="UP001501710"/>
    </source>
</evidence>
<comment type="subcellular location">
    <subcellularLocation>
        <location evidence="9">Cytoplasm</location>
    </subcellularLocation>
</comment>
<organism evidence="11 12">
    <name type="scientific">Actinomadura meridiana</name>
    <dbReference type="NCBI Taxonomy" id="559626"/>
    <lineage>
        <taxon>Bacteria</taxon>
        <taxon>Bacillati</taxon>
        <taxon>Actinomycetota</taxon>
        <taxon>Actinomycetes</taxon>
        <taxon>Streptosporangiales</taxon>
        <taxon>Thermomonosporaceae</taxon>
        <taxon>Actinomadura</taxon>
    </lineage>
</organism>
<evidence type="ECO:0000313" key="11">
    <source>
        <dbReference type="EMBL" id="GAA4233573.1"/>
    </source>
</evidence>
<evidence type="ECO:0000256" key="1">
    <source>
        <dbReference type="ARBA" id="ARBA00006100"/>
    </source>
</evidence>
<dbReference type="Pfam" id="PF06969">
    <property type="entry name" value="HemN_C"/>
    <property type="match status" value="1"/>
</dbReference>
<comment type="function">
    <text evidence="9">Probably acts as a heme chaperone, transferring heme to an unknown acceptor. Binds one molecule of heme per monomer, possibly covalently. Binds 1 [4Fe-4S] cluster. The cluster is coordinated with 3 cysteines and an exchangeable S-adenosyl-L-methionine.</text>
</comment>
<evidence type="ECO:0000256" key="2">
    <source>
        <dbReference type="ARBA" id="ARBA00017228"/>
    </source>
</evidence>
<keyword evidence="4 9" id="KW-0949">S-adenosyl-L-methionine</keyword>
<dbReference type="NCBIfam" id="TIGR00539">
    <property type="entry name" value="hemN_rel"/>
    <property type="match status" value="1"/>
</dbReference>
<evidence type="ECO:0000256" key="7">
    <source>
        <dbReference type="ARBA" id="ARBA00023014"/>
    </source>
</evidence>
<evidence type="ECO:0000256" key="9">
    <source>
        <dbReference type="RuleBase" id="RU364116"/>
    </source>
</evidence>
<dbReference type="InterPro" id="IPR058240">
    <property type="entry name" value="rSAM_sf"/>
</dbReference>
<accession>A0ABP8C4R5</accession>
<keyword evidence="9" id="KW-0963">Cytoplasm</keyword>
<dbReference type="SUPFAM" id="SSF102114">
    <property type="entry name" value="Radical SAM enzymes"/>
    <property type="match status" value="1"/>
</dbReference>
<evidence type="ECO:0000256" key="4">
    <source>
        <dbReference type="ARBA" id="ARBA00022691"/>
    </source>
</evidence>
<proteinExistence type="inferred from homology"/>
<dbReference type="PROSITE" id="PS51918">
    <property type="entry name" value="RADICAL_SAM"/>
    <property type="match status" value="1"/>
</dbReference>
<dbReference type="SFLD" id="SFLDG01065">
    <property type="entry name" value="anaerobic_coproporphyrinogen-I"/>
    <property type="match status" value="1"/>
</dbReference>
<dbReference type="SFLD" id="SFLDS00029">
    <property type="entry name" value="Radical_SAM"/>
    <property type="match status" value="1"/>
</dbReference>
<dbReference type="CDD" id="cd01335">
    <property type="entry name" value="Radical_SAM"/>
    <property type="match status" value="1"/>
</dbReference>
<dbReference type="InterPro" id="IPR007197">
    <property type="entry name" value="rSAM"/>
</dbReference>
<dbReference type="Proteomes" id="UP001501710">
    <property type="component" value="Unassembled WGS sequence"/>
</dbReference>
<dbReference type="RefSeq" id="WP_344898046.1">
    <property type="nucleotide sequence ID" value="NZ_BAABAS010000007.1"/>
</dbReference>
<dbReference type="InterPro" id="IPR013785">
    <property type="entry name" value="Aldolase_TIM"/>
</dbReference>